<accession>A0A0N0RQJ2</accession>
<name>A0A0N0RQJ2_9FLAO</name>
<evidence type="ECO:0000313" key="4">
    <source>
        <dbReference type="Proteomes" id="UP000037755"/>
    </source>
</evidence>
<feature type="domain" description="Secretion system C-terminal sorting" evidence="2">
    <location>
        <begin position="21"/>
        <end position="84"/>
    </location>
</feature>
<evidence type="ECO:0000259" key="2">
    <source>
        <dbReference type="Pfam" id="PF18962"/>
    </source>
</evidence>
<dbReference type="RefSeq" id="WP_054406782.1">
    <property type="nucleotide sequence ID" value="NZ_FOYA01000003.1"/>
</dbReference>
<dbReference type="Pfam" id="PF18962">
    <property type="entry name" value="Por_Secre_tail"/>
    <property type="match status" value="1"/>
</dbReference>
<organism evidence="3 4">
    <name type="scientific">Flavobacterium akiainvivens</name>
    <dbReference type="NCBI Taxonomy" id="1202724"/>
    <lineage>
        <taxon>Bacteria</taxon>
        <taxon>Pseudomonadati</taxon>
        <taxon>Bacteroidota</taxon>
        <taxon>Flavobacteriia</taxon>
        <taxon>Flavobacteriales</taxon>
        <taxon>Flavobacteriaceae</taxon>
        <taxon>Flavobacterium</taxon>
    </lineage>
</organism>
<keyword evidence="4" id="KW-1185">Reference proteome</keyword>
<dbReference type="AlphaFoldDB" id="A0A0N0RQJ2"/>
<gene>
    <name evidence="3" type="ORF">AM493_05685</name>
</gene>
<protein>
    <recommendedName>
        <fullName evidence="2">Secretion system C-terminal sorting domain-containing protein</fullName>
    </recommendedName>
</protein>
<dbReference type="NCBIfam" id="TIGR04183">
    <property type="entry name" value="Por_Secre_tail"/>
    <property type="match status" value="1"/>
</dbReference>
<comment type="caution">
    <text evidence="3">The sequence shown here is derived from an EMBL/GenBank/DDBJ whole genome shotgun (WGS) entry which is preliminary data.</text>
</comment>
<evidence type="ECO:0000313" key="3">
    <source>
        <dbReference type="EMBL" id="KOS05580.1"/>
    </source>
</evidence>
<sequence length="90" mass="10050">MAITVSRLVGLDGQTLAFAYYPNPVKDRLYFSAQDGITNAEVFDITGRRVISLIDNDGISSIDMSALTQGTYMVRVKNQEHTMAFKMLKQ</sequence>
<evidence type="ECO:0000256" key="1">
    <source>
        <dbReference type="ARBA" id="ARBA00022729"/>
    </source>
</evidence>
<dbReference type="OrthoDB" id="951108at2"/>
<reference evidence="3 4" key="1">
    <citation type="submission" date="2015-08" db="EMBL/GenBank/DDBJ databases">
        <title>Whole genome sequence of Flavobacterium akiainvivens IK-1T, from decaying Wikstroemia oahuensis, an endemic Hawaiian shrub.</title>
        <authorList>
            <person name="Wan X."/>
            <person name="Hou S."/>
            <person name="Saito J."/>
            <person name="Donachie S."/>
        </authorList>
    </citation>
    <scope>NUCLEOTIDE SEQUENCE [LARGE SCALE GENOMIC DNA]</scope>
    <source>
        <strain evidence="3 4">IK-1</strain>
    </source>
</reference>
<proteinExistence type="predicted"/>
<dbReference type="Proteomes" id="UP000037755">
    <property type="component" value="Unassembled WGS sequence"/>
</dbReference>
<dbReference type="InterPro" id="IPR026444">
    <property type="entry name" value="Secre_tail"/>
</dbReference>
<keyword evidence="1" id="KW-0732">Signal</keyword>
<dbReference type="EMBL" id="LIYD01000005">
    <property type="protein sequence ID" value="KOS05580.1"/>
    <property type="molecule type" value="Genomic_DNA"/>
</dbReference>
<dbReference type="STRING" id="1202724.AM493_05685"/>
<dbReference type="PATRIC" id="fig|1202724.3.peg.1177"/>